<dbReference type="EC" id="6.3.4.19" evidence="6"/>
<comment type="function">
    <text evidence="6">Ligates lysine onto the cytidine present at position 34 of the AUA codon-specific tRNA(Ile) that contains the anticodon CAU, in an ATP-dependent manner. Cytidine is converted to lysidine, thus changing the amino acid specificity of the tRNA from methionine to isoleucine.</text>
</comment>
<keyword evidence="9" id="KW-1185">Reference proteome</keyword>
<comment type="catalytic activity">
    <reaction evidence="5 6">
        <text>cytidine(34) in tRNA(Ile2) + L-lysine + ATP = lysidine(34) in tRNA(Ile2) + AMP + diphosphate + H(+)</text>
        <dbReference type="Rhea" id="RHEA:43744"/>
        <dbReference type="Rhea" id="RHEA-COMP:10625"/>
        <dbReference type="Rhea" id="RHEA-COMP:10670"/>
        <dbReference type="ChEBI" id="CHEBI:15378"/>
        <dbReference type="ChEBI" id="CHEBI:30616"/>
        <dbReference type="ChEBI" id="CHEBI:32551"/>
        <dbReference type="ChEBI" id="CHEBI:33019"/>
        <dbReference type="ChEBI" id="CHEBI:82748"/>
        <dbReference type="ChEBI" id="CHEBI:83665"/>
        <dbReference type="ChEBI" id="CHEBI:456215"/>
        <dbReference type="EC" id="6.3.4.19"/>
    </reaction>
</comment>
<keyword evidence="4 6" id="KW-0067">ATP-binding</keyword>
<dbReference type="Proteomes" id="UP001203945">
    <property type="component" value="Unassembled WGS sequence"/>
</dbReference>
<evidence type="ECO:0000256" key="6">
    <source>
        <dbReference type="HAMAP-Rule" id="MF_01161"/>
    </source>
</evidence>
<comment type="subcellular location">
    <subcellularLocation>
        <location evidence="6">Cytoplasm</location>
    </subcellularLocation>
</comment>
<dbReference type="RefSeq" id="WP_255329577.1">
    <property type="nucleotide sequence ID" value="NZ_JAKZEU010000003.1"/>
</dbReference>
<dbReference type="HAMAP" id="MF_01161">
    <property type="entry name" value="tRNA_Ile_lys_synt"/>
    <property type="match status" value="1"/>
</dbReference>
<keyword evidence="2 6" id="KW-0819">tRNA processing</keyword>
<keyword evidence="1 6" id="KW-0436">Ligase</keyword>
<dbReference type="PANTHER" id="PTHR43033">
    <property type="entry name" value="TRNA(ILE)-LYSIDINE SYNTHASE-RELATED"/>
    <property type="match status" value="1"/>
</dbReference>
<name>A0ABT1MS37_9RHOB</name>
<dbReference type="InterPro" id="IPR011063">
    <property type="entry name" value="TilS/TtcA_N"/>
</dbReference>
<organism evidence="8 9">
    <name type="scientific">Paracoccus albicereus</name>
    <dbReference type="NCBI Taxonomy" id="2922394"/>
    <lineage>
        <taxon>Bacteria</taxon>
        <taxon>Pseudomonadati</taxon>
        <taxon>Pseudomonadota</taxon>
        <taxon>Alphaproteobacteria</taxon>
        <taxon>Rhodobacterales</taxon>
        <taxon>Paracoccaceae</taxon>
        <taxon>Paracoccus</taxon>
    </lineage>
</organism>
<evidence type="ECO:0000256" key="4">
    <source>
        <dbReference type="ARBA" id="ARBA00022840"/>
    </source>
</evidence>
<reference evidence="8 9" key="1">
    <citation type="submission" date="2022-03" db="EMBL/GenBank/DDBJ databases">
        <authorList>
            <person name="He Y."/>
        </authorList>
    </citation>
    <scope>NUCLEOTIDE SEQUENCE [LARGE SCALE GENOMIC DNA]</scope>
    <source>
        <strain evidence="8 9">TK19116</strain>
    </source>
</reference>
<dbReference type="PANTHER" id="PTHR43033:SF1">
    <property type="entry name" value="TRNA(ILE)-LYSIDINE SYNTHASE-RELATED"/>
    <property type="match status" value="1"/>
</dbReference>
<accession>A0ABT1MS37</accession>
<dbReference type="InterPro" id="IPR012094">
    <property type="entry name" value="tRNA_Ile_lys_synt"/>
</dbReference>
<dbReference type="SUPFAM" id="SSF52402">
    <property type="entry name" value="Adenine nucleotide alpha hydrolases-like"/>
    <property type="match status" value="1"/>
</dbReference>
<feature type="binding site" evidence="6">
    <location>
        <begin position="28"/>
        <end position="33"/>
    </location>
    <ligand>
        <name>ATP</name>
        <dbReference type="ChEBI" id="CHEBI:30616"/>
    </ligand>
</feature>
<dbReference type="GO" id="GO:0032267">
    <property type="term" value="F:tRNA(Ile)-lysidine synthase activity"/>
    <property type="evidence" value="ECO:0007669"/>
    <property type="project" value="UniProtKB-EC"/>
</dbReference>
<evidence type="ECO:0000256" key="3">
    <source>
        <dbReference type="ARBA" id="ARBA00022741"/>
    </source>
</evidence>
<dbReference type="EMBL" id="JAKZEU010000003">
    <property type="protein sequence ID" value="MCQ0970549.1"/>
    <property type="molecule type" value="Genomic_DNA"/>
</dbReference>
<comment type="domain">
    <text evidence="6">The N-terminal region contains the highly conserved SGGXDS motif, predicted to be a P-loop motif involved in ATP binding.</text>
</comment>
<evidence type="ECO:0000256" key="1">
    <source>
        <dbReference type="ARBA" id="ARBA00022598"/>
    </source>
</evidence>
<keyword evidence="3 6" id="KW-0547">Nucleotide-binding</keyword>
<dbReference type="InterPro" id="IPR012795">
    <property type="entry name" value="tRNA_Ile_lys_synt_N"/>
</dbReference>
<evidence type="ECO:0000256" key="2">
    <source>
        <dbReference type="ARBA" id="ARBA00022694"/>
    </source>
</evidence>
<dbReference type="NCBIfam" id="TIGR02432">
    <property type="entry name" value="lysidine_TilS_N"/>
    <property type="match status" value="1"/>
</dbReference>
<evidence type="ECO:0000313" key="9">
    <source>
        <dbReference type="Proteomes" id="UP001203945"/>
    </source>
</evidence>
<proteinExistence type="inferred from homology"/>
<dbReference type="Pfam" id="PF01171">
    <property type="entry name" value="ATP_bind_3"/>
    <property type="match status" value="1"/>
</dbReference>
<gene>
    <name evidence="6 8" type="primary">tilS</name>
    <name evidence="8" type="ORF">MLD63_08950</name>
</gene>
<protein>
    <recommendedName>
        <fullName evidence="6">tRNA(Ile)-lysidine synthase</fullName>
        <ecNumber evidence="6">6.3.4.19</ecNumber>
    </recommendedName>
    <alternativeName>
        <fullName evidence="6">tRNA(Ile)-2-lysyl-cytidine synthase</fullName>
    </alternativeName>
    <alternativeName>
        <fullName evidence="6">tRNA(Ile)-lysidine synthetase</fullName>
    </alternativeName>
</protein>
<dbReference type="CDD" id="cd01992">
    <property type="entry name" value="TilS_N"/>
    <property type="match status" value="1"/>
</dbReference>
<dbReference type="Gene3D" id="3.40.50.620">
    <property type="entry name" value="HUPs"/>
    <property type="match status" value="1"/>
</dbReference>
<keyword evidence="6" id="KW-0963">Cytoplasm</keyword>
<sequence length="410" mass="44384">MSLGAADRIRAALNRLAGDMPILGIAISGGGDSTALLHIAADWARDRTLMAATVDHGLRPDSAVEAKQAGEAATALGIPHVVLRWTRETEAGNLMAEARDARLRLLSGWAQRNNLPAVLLGHTRDDVAETLMMRLARGAGIDGLAEMAEWRDAFGLRWIRPMLGVGRAELREWMQARDIGWIDDPSNQNTDFERVRVRKAMADLGVDTMALAKVAANLSEARDALALYAAEICRDARATRGTLILPRGPIRRAPAEIRRRIVVAACRWITGADYPPRRAAVSHALNGLAGGSRVTLDGAMLEPDGERLHVIREPAAAMRAPSVDGASPVWDNRWRIEGLEAGQEVSAVGLEDLVRLPWRNAGLDRDEAAGTPAIRENGKLVAAPLLQAGSRVTCLPSRDIADFQTMLVRH</sequence>
<feature type="domain" description="tRNA(Ile)-lysidine/2-thiocytidine synthase N-terminal" evidence="7">
    <location>
        <begin position="25"/>
        <end position="199"/>
    </location>
</feature>
<evidence type="ECO:0000256" key="5">
    <source>
        <dbReference type="ARBA" id="ARBA00048539"/>
    </source>
</evidence>
<comment type="caution">
    <text evidence="8">The sequence shown here is derived from an EMBL/GenBank/DDBJ whole genome shotgun (WGS) entry which is preliminary data.</text>
</comment>
<comment type="similarity">
    <text evidence="6">Belongs to the tRNA(Ile)-lysidine synthase family.</text>
</comment>
<evidence type="ECO:0000259" key="7">
    <source>
        <dbReference type="Pfam" id="PF01171"/>
    </source>
</evidence>
<evidence type="ECO:0000313" key="8">
    <source>
        <dbReference type="EMBL" id="MCQ0970549.1"/>
    </source>
</evidence>
<dbReference type="InterPro" id="IPR014729">
    <property type="entry name" value="Rossmann-like_a/b/a_fold"/>
</dbReference>